<gene>
    <name evidence="3" type="ORF">CfE428DRAFT_1148</name>
</gene>
<feature type="signal peptide" evidence="2">
    <location>
        <begin position="1"/>
        <end position="27"/>
    </location>
</feature>
<dbReference type="EMBL" id="ABVL01000003">
    <property type="protein sequence ID" value="EDY20855.1"/>
    <property type="molecule type" value="Genomic_DNA"/>
</dbReference>
<organism evidence="3 4">
    <name type="scientific">Chthoniobacter flavus Ellin428</name>
    <dbReference type="NCBI Taxonomy" id="497964"/>
    <lineage>
        <taxon>Bacteria</taxon>
        <taxon>Pseudomonadati</taxon>
        <taxon>Verrucomicrobiota</taxon>
        <taxon>Spartobacteria</taxon>
        <taxon>Chthoniobacterales</taxon>
        <taxon>Chthoniobacteraceae</taxon>
        <taxon>Chthoniobacter</taxon>
    </lineage>
</organism>
<reference evidence="3 4" key="1">
    <citation type="journal article" date="2011" name="J. Bacteriol.">
        <title>Genome sequence of Chthoniobacter flavus Ellin428, an aerobic heterotrophic soil bacterium.</title>
        <authorList>
            <person name="Kant R."/>
            <person name="van Passel M.W."/>
            <person name="Palva A."/>
            <person name="Lucas S."/>
            <person name="Lapidus A."/>
            <person name="Glavina Del Rio T."/>
            <person name="Dalin E."/>
            <person name="Tice H."/>
            <person name="Bruce D."/>
            <person name="Goodwin L."/>
            <person name="Pitluck S."/>
            <person name="Larimer F.W."/>
            <person name="Land M.L."/>
            <person name="Hauser L."/>
            <person name="Sangwan P."/>
            <person name="de Vos W.M."/>
            <person name="Janssen P.H."/>
            <person name="Smidt H."/>
        </authorList>
    </citation>
    <scope>NUCLEOTIDE SEQUENCE [LARGE SCALE GENOMIC DNA]</scope>
    <source>
        <strain evidence="3 4">Ellin428</strain>
    </source>
</reference>
<dbReference type="AlphaFoldDB" id="B4CX57"/>
<comment type="caution">
    <text evidence="3">The sequence shown here is derived from an EMBL/GenBank/DDBJ whole genome shotgun (WGS) entry which is preliminary data.</text>
</comment>
<accession>B4CX57</accession>
<evidence type="ECO:0008006" key="5">
    <source>
        <dbReference type="Google" id="ProtNLM"/>
    </source>
</evidence>
<protein>
    <recommendedName>
        <fullName evidence="5">Lipoprotein</fullName>
    </recommendedName>
</protein>
<proteinExistence type="predicted"/>
<dbReference type="STRING" id="497964.CfE428DRAFT_1148"/>
<feature type="chain" id="PRO_5002800193" description="Lipoprotein" evidence="2">
    <location>
        <begin position="28"/>
        <end position="71"/>
    </location>
</feature>
<feature type="region of interest" description="Disordered" evidence="1">
    <location>
        <begin position="51"/>
        <end position="71"/>
    </location>
</feature>
<evidence type="ECO:0000256" key="1">
    <source>
        <dbReference type="SAM" id="MobiDB-lite"/>
    </source>
</evidence>
<evidence type="ECO:0000313" key="3">
    <source>
        <dbReference type="EMBL" id="EDY20855.1"/>
    </source>
</evidence>
<keyword evidence="2" id="KW-0732">Signal</keyword>
<sequence length="71" mass="8103" precursor="true">MKSVIRQSLRTVLNCLLLAGAILGLSACSSHDVARRQDTITGWHHNMIDERETRQQARDERFRASREAVLN</sequence>
<dbReference type="Proteomes" id="UP000005824">
    <property type="component" value="Unassembled WGS sequence"/>
</dbReference>
<evidence type="ECO:0000313" key="4">
    <source>
        <dbReference type="Proteomes" id="UP000005824"/>
    </source>
</evidence>
<evidence type="ECO:0000256" key="2">
    <source>
        <dbReference type="SAM" id="SignalP"/>
    </source>
</evidence>
<keyword evidence="4" id="KW-1185">Reference proteome</keyword>
<dbReference type="RefSeq" id="WP_006978474.1">
    <property type="nucleotide sequence ID" value="NZ_ABVL01000003.1"/>
</dbReference>
<name>B4CX57_9BACT</name>
<dbReference type="PROSITE" id="PS51257">
    <property type="entry name" value="PROKAR_LIPOPROTEIN"/>
    <property type="match status" value="1"/>
</dbReference>
<dbReference type="InParanoid" id="B4CX57"/>